<evidence type="ECO:0000313" key="10">
    <source>
        <dbReference type="EMBL" id="MEA1080657.1"/>
    </source>
</evidence>
<keyword evidence="5 6" id="KW-0482">Metalloprotease</keyword>
<evidence type="ECO:0000256" key="1">
    <source>
        <dbReference type="ARBA" id="ARBA00022670"/>
    </source>
</evidence>
<accession>A0ABU5NY75</accession>
<feature type="domain" description="Peptidase M48" evidence="8">
    <location>
        <begin position="189"/>
        <end position="354"/>
    </location>
</feature>
<gene>
    <name evidence="10" type="ORF">U5822_08240</name>
</gene>
<evidence type="ECO:0000259" key="9">
    <source>
        <dbReference type="Pfam" id="PF23368"/>
    </source>
</evidence>
<evidence type="ECO:0000256" key="5">
    <source>
        <dbReference type="ARBA" id="ARBA00023049"/>
    </source>
</evidence>
<dbReference type="EMBL" id="JAYDCJ010000003">
    <property type="protein sequence ID" value="MEA1080657.1"/>
    <property type="molecule type" value="Genomic_DNA"/>
</dbReference>
<dbReference type="InterPro" id="IPR055518">
    <property type="entry name" value="DUF7092"/>
</dbReference>
<evidence type="ECO:0000256" key="3">
    <source>
        <dbReference type="ARBA" id="ARBA00022801"/>
    </source>
</evidence>
<keyword evidence="2" id="KW-0479">Metal-binding</keyword>
<proteinExistence type="inferred from homology"/>
<feature type="transmembrane region" description="Helical" evidence="7">
    <location>
        <begin position="103"/>
        <end position="123"/>
    </location>
</feature>
<name>A0ABU5NY75_9GAMM</name>
<evidence type="ECO:0000313" key="11">
    <source>
        <dbReference type="Proteomes" id="UP001305746"/>
    </source>
</evidence>
<evidence type="ECO:0000259" key="8">
    <source>
        <dbReference type="Pfam" id="PF01435"/>
    </source>
</evidence>
<dbReference type="InterPro" id="IPR001915">
    <property type="entry name" value="Peptidase_M48"/>
</dbReference>
<dbReference type="RefSeq" id="WP_322855149.1">
    <property type="nucleotide sequence ID" value="NZ_JAYDCJ010000003.1"/>
</dbReference>
<comment type="cofactor">
    <cofactor evidence="6">
        <name>Zn(2+)</name>
        <dbReference type="ChEBI" id="CHEBI:29105"/>
    </cofactor>
    <text evidence="6">Binds 1 zinc ion per subunit.</text>
</comment>
<dbReference type="PANTHER" id="PTHR22726">
    <property type="entry name" value="METALLOENDOPEPTIDASE OMA1"/>
    <property type="match status" value="1"/>
</dbReference>
<organism evidence="10 11">
    <name type="scientific">Marinobacter qingdaonensis</name>
    <dbReference type="NCBI Taxonomy" id="3108486"/>
    <lineage>
        <taxon>Bacteria</taxon>
        <taxon>Pseudomonadati</taxon>
        <taxon>Pseudomonadota</taxon>
        <taxon>Gammaproteobacteria</taxon>
        <taxon>Pseudomonadales</taxon>
        <taxon>Marinobacteraceae</taxon>
        <taxon>Marinobacter</taxon>
    </lineage>
</organism>
<reference evidence="10 11" key="1">
    <citation type="submission" date="2023-12" db="EMBL/GenBank/DDBJ databases">
        <title>Marinobacter qingdaonensis sp. nov., isolated from the intertidal sediment of Qingdao, PR China.</title>
        <authorList>
            <person name="Li Y."/>
        </authorList>
    </citation>
    <scope>NUCLEOTIDE SEQUENCE [LARGE SCALE GENOMIC DNA]</scope>
    <source>
        <strain evidence="10 11">ASW11-75</strain>
    </source>
</reference>
<dbReference type="Pfam" id="PF23368">
    <property type="entry name" value="DUF7092"/>
    <property type="match status" value="1"/>
</dbReference>
<keyword evidence="7" id="KW-0812">Transmembrane</keyword>
<comment type="caution">
    <text evidence="10">The sequence shown here is derived from an EMBL/GenBank/DDBJ whole genome shotgun (WGS) entry which is preliminary data.</text>
</comment>
<dbReference type="PANTHER" id="PTHR22726:SF1">
    <property type="entry name" value="METALLOENDOPEPTIDASE OMA1, MITOCHONDRIAL"/>
    <property type="match status" value="1"/>
</dbReference>
<evidence type="ECO:0000256" key="4">
    <source>
        <dbReference type="ARBA" id="ARBA00022833"/>
    </source>
</evidence>
<keyword evidence="7" id="KW-1133">Transmembrane helix</keyword>
<dbReference type="Gene3D" id="3.30.2010.10">
    <property type="entry name" value="Metalloproteases ('zincins'), catalytic domain"/>
    <property type="match status" value="1"/>
</dbReference>
<keyword evidence="3 6" id="KW-0378">Hydrolase</keyword>
<keyword evidence="11" id="KW-1185">Reference proteome</keyword>
<sequence length="357" mass="38817">MSNSPPSELVIEGQYYSGGSSLREDALLRSSGALLELITASQRRTLTWQELTISPRVGNTPRYLHLPEDGVFETTDNDLVDALGRRSASGRWGRLLHRLEHNLGLILVAAVVTLAVTAGAFVYGVPWTAKAVAHALPDSIAEQVGATTLASLDSTWLEPTTLPEQRQQALRAHFAPLLEPVSGQRLNVQFRDSPAIGANALALPDGTLIFTDDLVALAQHDDELLSILAHEVGHVAHRHGMQGMVQSSLTFWLIVMMTGDLSAFSDTTVVLPAVLMSLSYSRDMERQADDYALETLQLRGIDPAHFANIMARLSAQAESSAADTGDDSDDRWAALEDLLSSHPGTSERIRRFREAAH</sequence>
<protein>
    <submittedName>
        <fullName evidence="10">M48 family metallopeptidase</fullName>
    </submittedName>
</protein>
<keyword evidence="1 6" id="KW-0645">Protease</keyword>
<dbReference type="InterPro" id="IPR051156">
    <property type="entry name" value="Mito/Outer_Membr_Metalloprot"/>
</dbReference>
<keyword evidence="4 6" id="KW-0862">Zinc</keyword>
<dbReference type="CDD" id="cd07332">
    <property type="entry name" value="M48C_Oma1_like"/>
    <property type="match status" value="1"/>
</dbReference>
<dbReference type="Pfam" id="PF01435">
    <property type="entry name" value="Peptidase_M48"/>
    <property type="match status" value="1"/>
</dbReference>
<dbReference type="Proteomes" id="UP001305746">
    <property type="component" value="Unassembled WGS sequence"/>
</dbReference>
<feature type="domain" description="DUF7092" evidence="9">
    <location>
        <begin position="11"/>
        <end position="85"/>
    </location>
</feature>
<comment type="similarity">
    <text evidence="6">Belongs to the peptidase M48 family.</text>
</comment>
<evidence type="ECO:0000256" key="7">
    <source>
        <dbReference type="SAM" id="Phobius"/>
    </source>
</evidence>
<keyword evidence="7" id="KW-0472">Membrane</keyword>
<evidence type="ECO:0000256" key="6">
    <source>
        <dbReference type="RuleBase" id="RU003983"/>
    </source>
</evidence>
<evidence type="ECO:0000256" key="2">
    <source>
        <dbReference type="ARBA" id="ARBA00022723"/>
    </source>
</evidence>